<organism evidence="8 9">
    <name type="scientific">Eremothecium sinecaudum</name>
    <dbReference type="NCBI Taxonomy" id="45286"/>
    <lineage>
        <taxon>Eukaryota</taxon>
        <taxon>Fungi</taxon>
        <taxon>Dikarya</taxon>
        <taxon>Ascomycota</taxon>
        <taxon>Saccharomycotina</taxon>
        <taxon>Saccharomycetes</taxon>
        <taxon>Saccharomycetales</taxon>
        <taxon>Saccharomycetaceae</taxon>
        <taxon>Eremothecium</taxon>
    </lineage>
</organism>
<protein>
    <submittedName>
        <fullName evidence="8">HBL017Cp</fullName>
    </submittedName>
</protein>
<dbReference type="InterPro" id="IPR000873">
    <property type="entry name" value="AMP-dep_synth/lig_dom"/>
</dbReference>
<dbReference type="PANTHER" id="PTHR43272">
    <property type="entry name" value="LONG-CHAIN-FATTY-ACID--COA LIGASE"/>
    <property type="match status" value="1"/>
</dbReference>
<evidence type="ECO:0000313" key="8">
    <source>
        <dbReference type="EMBL" id="AMD18885.1"/>
    </source>
</evidence>
<evidence type="ECO:0000259" key="7">
    <source>
        <dbReference type="Pfam" id="PF00501"/>
    </source>
</evidence>
<evidence type="ECO:0000313" key="9">
    <source>
        <dbReference type="Proteomes" id="UP000243052"/>
    </source>
</evidence>
<reference evidence="8 9" key="1">
    <citation type="submission" date="2016-01" db="EMBL/GenBank/DDBJ databases">
        <title>Genome sequence of the yeast Holleya sinecauda.</title>
        <authorList>
            <person name="Dietrich F.S."/>
        </authorList>
    </citation>
    <scope>NUCLEOTIDE SEQUENCE [LARGE SCALE GENOMIC DNA]</scope>
    <source>
        <strain evidence="8 9">ATCC 58844</strain>
    </source>
</reference>
<evidence type="ECO:0000256" key="4">
    <source>
        <dbReference type="ARBA" id="ARBA00022840"/>
    </source>
</evidence>
<dbReference type="AlphaFoldDB" id="A0A120K110"/>
<accession>A0A120K110</accession>
<dbReference type="GO" id="GO:0005886">
    <property type="term" value="C:plasma membrane"/>
    <property type="evidence" value="ECO:0007669"/>
    <property type="project" value="TreeGrafter"/>
</dbReference>
<dbReference type="PROSITE" id="PS00455">
    <property type="entry name" value="AMP_BINDING"/>
    <property type="match status" value="1"/>
</dbReference>
<name>A0A120K110_9SACH</name>
<dbReference type="GO" id="GO:0005524">
    <property type="term" value="F:ATP binding"/>
    <property type="evidence" value="ECO:0007669"/>
    <property type="project" value="UniProtKB-KW"/>
</dbReference>
<dbReference type="Gene3D" id="3.40.50.12780">
    <property type="entry name" value="N-terminal domain of ligase-like"/>
    <property type="match status" value="1"/>
</dbReference>
<dbReference type="STRING" id="45286.A0A120K110"/>
<comment type="catalytic activity">
    <reaction evidence="5">
        <text>a long-chain fatty acid + ATP + CoA = a long-chain fatty acyl-CoA + AMP + diphosphate</text>
        <dbReference type="Rhea" id="RHEA:15421"/>
        <dbReference type="ChEBI" id="CHEBI:30616"/>
        <dbReference type="ChEBI" id="CHEBI:33019"/>
        <dbReference type="ChEBI" id="CHEBI:57287"/>
        <dbReference type="ChEBI" id="CHEBI:57560"/>
        <dbReference type="ChEBI" id="CHEBI:83139"/>
        <dbReference type="ChEBI" id="CHEBI:456215"/>
        <dbReference type="EC" id="6.2.1.3"/>
    </reaction>
</comment>
<feature type="domain" description="AMP-dependent synthetase/ligase" evidence="7">
    <location>
        <begin position="91"/>
        <end position="517"/>
    </location>
</feature>
<gene>
    <name evidence="8" type="ORF">AW171_hschr2408</name>
</gene>
<dbReference type="Pfam" id="PF00501">
    <property type="entry name" value="AMP-binding"/>
    <property type="match status" value="1"/>
</dbReference>
<dbReference type="GO" id="GO:0004467">
    <property type="term" value="F:long-chain fatty acid-CoA ligase activity"/>
    <property type="evidence" value="ECO:0007669"/>
    <property type="project" value="UniProtKB-EC"/>
</dbReference>
<dbReference type="GO" id="GO:0005811">
    <property type="term" value="C:lipid droplet"/>
    <property type="evidence" value="ECO:0007669"/>
    <property type="project" value="TreeGrafter"/>
</dbReference>
<dbReference type="RefSeq" id="XP_017985881.1">
    <property type="nucleotide sequence ID" value="XM_018130023.1"/>
</dbReference>
<dbReference type="GeneID" id="28722069"/>
<keyword evidence="2" id="KW-0436">Ligase</keyword>
<dbReference type="SUPFAM" id="SSF56801">
    <property type="entry name" value="Acetyl-CoA synthetase-like"/>
    <property type="match status" value="1"/>
</dbReference>
<evidence type="ECO:0000256" key="6">
    <source>
        <dbReference type="SAM" id="MobiDB-lite"/>
    </source>
</evidence>
<evidence type="ECO:0000256" key="3">
    <source>
        <dbReference type="ARBA" id="ARBA00022741"/>
    </source>
</evidence>
<evidence type="ECO:0000256" key="2">
    <source>
        <dbReference type="ARBA" id="ARBA00022598"/>
    </source>
</evidence>
<dbReference type="OrthoDB" id="1700726at2759"/>
<keyword evidence="9" id="KW-1185">Reference proteome</keyword>
<dbReference type="PANTHER" id="PTHR43272:SF83">
    <property type="entry name" value="ACYL-COA SYNTHETASE LONG-CHAIN, ISOFORM J"/>
    <property type="match status" value="1"/>
</dbReference>
<feature type="region of interest" description="Disordered" evidence="6">
    <location>
        <begin position="1"/>
        <end position="20"/>
    </location>
</feature>
<dbReference type="GO" id="GO:0035336">
    <property type="term" value="P:long-chain fatty-acyl-CoA metabolic process"/>
    <property type="evidence" value="ECO:0007669"/>
    <property type="project" value="TreeGrafter"/>
</dbReference>
<evidence type="ECO:0000256" key="5">
    <source>
        <dbReference type="ARBA" id="ARBA00036813"/>
    </source>
</evidence>
<dbReference type="InterPro" id="IPR020845">
    <property type="entry name" value="AMP-binding_CS"/>
</dbReference>
<sequence>MKQYNVIVGEPEGPNETAPRRNAVSATAIIERPIGLKCNTAYEFLLECFERGGDRNAVAWRDTIEIYEDTKTIKKIVDGKEVESQKTWLYYELTPFKYKTYNELNQLMHDYGRGLVKIGLQPKENRIHIYAATSVKWLETYLASQTQALTVVTAYESLGEAGLTHSLVQAESRGIFVDNSLLPNLIGPIQKASNLKYIIHGEKIDPNDKRQNGKIYSKARDAVQKLQELRPDVEIYSMEEVIALGSENRGTIDVHPPTAEDINCIMYTSGSTGTPKGVVITHRNFVAGIGGVNVVFSRKLVTEKDRYLAILPLAHILELVVEMTAIYCGALVGYGTVKTVSDASVRNCKGDMKEFKPHVMVGTAAVWEGVRKGIQTQIDKLPKFKQKVFWFAYRCKLGMKKYHIPGGTLLGNLVFKKAREATGGNLRIIFNGGSLLSKDTQIFISNLLAPVLIGYGLTETVANGALVDPRHFEYDVTGELAGSITAKLVDVEELGYFAKNNQGEIWIKGASVFKQYFCNEEETAAAFEDGWLKTGDIGEWKSNGILKIIDRKKNLVKTRNGEYIALEKLESVYRSSKYVANICIYADQYQVKPIAIVVPREVAVVDAAKKLGLIDNDGNVDAVLNHEKLKSEVLKDMIATAKAAGLAGIELILGFVFAPEEWTPENGFLTPSQKLQRRKILDAVREEVDKLYASNS</sequence>
<dbReference type="InterPro" id="IPR042099">
    <property type="entry name" value="ANL_N_sf"/>
</dbReference>
<comment type="similarity">
    <text evidence="1">Belongs to the ATP-dependent AMP-binding enzyme family.</text>
</comment>
<dbReference type="Proteomes" id="UP000243052">
    <property type="component" value="Chromosome ii"/>
</dbReference>
<proteinExistence type="inferred from homology"/>
<keyword evidence="4" id="KW-0067">ATP-binding</keyword>
<evidence type="ECO:0000256" key="1">
    <source>
        <dbReference type="ARBA" id="ARBA00006432"/>
    </source>
</evidence>
<dbReference type="GO" id="GO:0005783">
    <property type="term" value="C:endoplasmic reticulum"/>
    <property type="evidence" value="ECO:0007669"/>
    <property type="project" value="TreeGrafter"/>
</dbReference>
<keyword evidence="3" id="KW-0547">Nucleotide-binding</keyword>
<dbReference type="EMBL" id="CP014242">
    <property type="protein sequence ID" value="AMD18885.1"/>
    <property type="molecule type" value="Genomic_DNA"/>
</dbReference>